<reference evidence="2 4" key="2">
    <citation type="submission" date="2018-08" db="EMBL/GenBank/DDBJ databases">
        <title>Genome of Clostridium chromiireducens C1, DSM12136.</title>
        <authorList>
            <person name="Xing M."/>
            <person name="Wei Y."/>
            <person name="Ang E.L."/>
            <person name="Zhao H."/>
            <person name="Zhang Y."/>
        </authorList>
    </citation>
    <scope>NUCLEOTIDE SEQUENCE [LARGE SCALE GENOMIC DNA]</scope>
    <source>
        <strain evidence="2 4">C1</strain>
    </source>
</reference>
<dbReference type="Gene3D" id="3.10.180.10">
    <property type="entry name" value="2,3-Dihydroxybiphenyl 1,2-Dioxygenase, domain 1"/>
    <property type="match status" value="1"/>
</dbReference>
<dbReference type="STRING" id="225345.CLCHR_12240"/>
<dbReference type="Proteomes" id="UP000191056">
    <property type="component" value="Unassembled WGS sequence"/>
</dbReference>
<evidence type="ECO:0000313" key="3">
    <source>
        <dbReference type="Proteomes" id="UP000191056"/>
    </source>
</evidence>
<name>A0A1V4IWJ4_9CLOT</name>
<reference evidence="1 3" key="1">
    <citation type="submission" date="2017-03" db="EMBL/GenBank/DDBJ databases">
        <title>Genome sequence of Clostridium chromiireducens DSM 23318.</title>
        <authorList>
            <person name="Poehlein A."/>
            <person name="Daniel R."/>
        </authorList>
    </citation>
    <scope>NUCLEOTIDE SEQUENCE [LARGE SCALE GENOMIC DNA]</scope>
    <source>
        <strain evidence="1 3">DSM 23318</strain>
    </source>
</reference>
<gene>
    <name evidence="1" type="ORF">CLCHR_12240</name>
    <name evidence="2" type="ORF">D2A34_23960</name>
</gene>
<comment type="caution">
    <text evidence="1">The sequence shown here is derived from an EMBL/GenBank/DDBJ whole genome shotgun (WGS) entry which is preliminary data.</text>
</comment>
<dbReference type="OrthoDB" id="9788468at2"/>
<dbReference type="EMBL" id="QXDJ01000008">
    <property type="protein sequence ID" value="RII32281.1"/>
    <property type="molecule type" value="Genomic_DNA"/>
</dbReference>
<proteinExistence type="predicted"/>
<sequence>MALSSTNILKVIVVTDDLEKTVSAYKTLLGTGKEVAEQNIEHKEVRTPFMKYKGANITDTPMKVESVFSDNFWFEIIQPLGNNDPWAAWLKEHGTSICSICLLSDGPLEDDEETMKNTGFDSLFKHEKGYEAYEYFDTSKALGVLVEVKEQYK</sequence>
<organism evidence="1 3">
    <name type="scientific">Clostridium chromiireducens</name>
    <dbReference type="NCBI Taxonomy" id="225345"/>
    <lineage>
        <taxon>Bacteria</taxon>
        <taxon>Bacillati</taxon>
        <taxon>Bacillota</taxon>
        <taxon>Clostridia</taxon>
        <taxon>Eubacteriales</taxon>
        <taxon>Clostridiaceae</taxon>
        <taxon>Clostridium</taxon>
    </lineage>
</organism>
<dbReference type="EMBL" id="MZGT01000013">
    <property type="protein sequence ID" value="OPJ64253.1"/>
    <property type="molecule type" value="Genomic_DNA"/>
</dbReference>
<evidence type="ECO:0000313" key="2">
    <source>
        <dbReference type="EMBL" id="RII32281.1"/>
    </source>
</evidence>
<dbReference type="AlphaFoldDB" id="A0A1V4IWJ4"/>
<keyword evidence="3" id="KW-1185">Reference proteome</keyword>
<evidence type="ECO:0000313" key="1">
    <source>
        <dbReference type="EMBL" id="OPJ64253.1"/>
    </source>
</evidence>
<protein>
    <submittedName>
        <fullName evidence="1">Uncharacterized protein</fullName>
    </submittedName>
</protein>
<dbReference type="Proteomes" id="UP000265930">
    <property type="component" value="Unassembled WGS sequence"/>
</dbReference>
<dbReference type="InterPro" id="IPR029068">
    <property type="entry name" value="Glyas_Bleomycin-R_OHBP_Dase"/>
</dbReference>
<dbReference type="SUPFAM" id="SSF54593">
    <property type="entry name" value="Glyoxalase/Bleomycin resistance protein/Dihydroxybiphenyl dioxygenase"/>
    <property type="match status" value="1"/>
</dbReference>
<dbReference type="Pfam" id="PF13669">
    <property type="entry name" value="Glyoxalase_4"/>
    <property type="match status" value="1"/>
</dbReference>
<dbReference type="RefSeq" id="WP_079438809.1">
    <property type="nucleotide sequence ID" value="NZ_JBLZIA010000017.1"/>
</dbReference>
<evidence type="ECO:0000313" key="4">
    <source>
        <dbReference type="Proteomes" id="UP000265930"/>
    </source>
</evidence>
<accession>A0A1V4IWJ4</accession>